<reference evidence="2" key="1">
    <citation type="submission" date="2015-07" db="EMBL/GenBank/DDBJ databases">
        <title>Draft Genome Sequence of Oceanobacillus picturae Heshi-B3 that Was Isolated from Fermented Rice Bran with Aging Salted Mackerel, Which Was Named Heshiko as Traditional Fermented Seafood in Japan.</title>
        <authorList>
            <person name="Akuzawa S."/>
            <person name="Nakagawa J."/>
            <person name="Kanekatsu T."/>
            <person name="Kanesaki Y."/>
            <person name="Suzuki T."/>
        </authorList>
    </citation>
    <scope>NUCLEOTIDE SEQUENCE [LARGE SCALE GENOMIC DNA]</scope>
    <source>
        <strain evidence="2">Heshi-B3</strain>
    </source>
</reference>
<dbReference type="RefSeq" id="WP_058949059.1">
    <property type="nucleotide sequence ID" value="NZ_BBXV01000002.1"/>
</dbReference>
<protein>
    <submittedName>
        <fullName evidence="1">Uncharacterized protein</fullName>
    </submittedName>
</protein>
<sequence length="117" mass="13751">MSEERFDRMENTLSQIITMLGNVMEEQTAMKTDQATMKEELTTLKDMQAAMKAEQATMKSDQATMWKEITAMKEESKAQHTEVMDKLKSIEADQEHIWEKAARNEREFARFKNQFHL</sequence>
<dbReference type="AlphaFoldDB" id="A0A0U9H0H4"/>
<evidence type="ECO:0000313" key="2">
    <source>
        <dbReference type="Proteomes" id="UP000052946"/>
    </source>
</evidence>
<evidence type="ECO:0000313" key="1">
    <source>
        <dbReference type="EMBL" id="GAQ16179.1"/>
    </source>
</evidence>
<gene>
    <name evidence="1" type="ORF">OPHB3_0095</name>
</gene>
<proteinExistence type="predicted"/>
<dbReference type="Gene3D" id="1.20.58.130">
    <property type="match status" value="1"/>
</dbReference>
<comment type="caution">
    <text evidence="1">The sequence shown here is derived from an EMBL/GenBank/DDBJ whole genome shotgun (WGS) entry which is preliminary data.</text>
</comment>
<reference evidence="1 2" key="2">
    <citation type="journal article" date="2016" name="Genome Announc.">
        <title>Draft Genome Sequence of Oceanobacillus picturae Heshi-B3, Isolated from Fermented Rice Bran in a Traditional Japanese Seafood Dish.</title>
        <authorList>
            <person name="Akuzawa S."/>
            <person name="Nagaoka J."/>
            <person name="Kanekatsu M."/>
            <person name="Kanesaki Y."/>
            <person name="Suzuki T."/>
        </authorList>
    </citation>
    <scope>NUCLEOTIDE SEQUENCE [LARGE SCALE GENOMIC DNA]</scope>
    <source>
        <strain evidence="1 2">Heshi-B3</strain>
    </source>
</reference>
<dbReference type="Proteomes" id="UP000052946">
    <property type="component" value="Unassembled WGS sequence"/>
</dbReference>
<organism evidence="1 2">
    <name type="scientific">Oceanobacillus picturae</name>
    <dbReference type="NCBI Taxonomy" id="171693"/>
    <lineage>
        <taxon>Bacteria</taxon>
        <taxon>Bacillati</taxon>
        <taxon>Bacillota</taxon>
        <taxon>Bacilli</taxon>
        <taxon>Bacillales</taxon>
        <taxon>Bacillaceae</taxon>
        <taxon>Oceanobacillus</taxon>
    </lineage>
</organism>
<dbReference type="OrthoDB" id="2679795at2"/>
<dbReference type="EMBL" id="BBXV01000002">
    <property type="protein sequence ID" value="GAQ16179.1"/>
    <property type="molecule type" value="Genomic_DNA"/>
</dbReference>
<name>A0A0U9H0H4_9BACI</name>
<accession>A0A0U9H0H4</accession>